<feature type="coiled-coil region" evidence="1">
    <location>
        <begin position="1164"/>
        <end position="1216"/>
    </location>
</feature>
<feature type="coiled-coil region" evidence="1">
    <location>
        <begin position="1053"/>
        <end position="1087"/>
    </location>
</feature>
<keyword evidence="4" id="KW-1185">Reference proteome</keyword>
<dbReference type="OrthoDB" id="3825435at2759"/>
<feature type="region of interest" description="Disordered" evidence="2">
    <location>
        <begin position="1"/>
        <end position="37"/>
    </location>
</feature>
<evidence type="ECO:0000313" key="4">
    <source>
        <dbReference type="Proteomes" id="UP000672032"/>
    </source>
</evidence>
<evidence type="ECO:0000256" key="2">
    <source>
        <dbReference type="SAM" id="MobiDB-lite"/>
    </source>
</evidence>
<evidence type="ECO:0000313" key="3">
    <source>
        <dbReference type="EMBL" id="QSZ34322.1"/>
    </source>
</evidence>
<proteinExistence type="predicted"/>
<protein>
    <submittedName>
        <fullName evidence="3">Uncharacterized protein</fullName>
    </submittedName>
</protein>
<keyword evidence="1" id="KW-0175">Coiled coil</keyword>
<gene>
    <name evidence="3" type="ORF">DSL72_005913</name>
</gene>
<feature type="compositionally biased region" description="Acidic residues" evidence="2">
    <location>
        <begin position="433"/>
        <end position="445"/>
    </location>
</feature>
<reference evidence="3" key="1">
    <citation type="submission" date="2020-10" db="EMBL/GenBank/DDBJ databases">
        <title>Genome Sequence of Monilinia vaccinii-corymbosi Sheds Light on Mummy Berry Disease Infection of Blueberry and Mating Type.</title>
        <authorList>
            <person name="Yow A.G."/>
            <person name="Zhang Y."/>
            <person name="Bansal K."/>
            <person name="Eacker S.M."/>
            <person name="Sullivan S."/>
            <person name="Liachko I."/>
            <person name="Cubeta M.A."/>
            <person name="Rollins J.A."/>
            <person name="Ashrafi H."/>
        </authorList>
    </citation>
    <scope>NUCLEOTIDE SEQUENCE</scope>
    <source>
        <strain evidence="3">RL-1</strain>
    </source>
</reference>
<accession>A0A8A3PGD0</accession>
<feature type="region of interest" description="Disordered" evidence="2">
    <location>
        <begin position="410"/>
        <end position="461"/>
    </location>
</feature>
<evidence type="ECO:0000256" key="1">
    <source>
        <dbReference type="SAM" id="Coils"/>
    </source>
</evidence>
<feature type="compositionally biased region" description="Basic and acidic residues" evidence="2">
    <location>
        <begin position="410"/>
        <end position="423"/>
    </location>
</feature>
<sequence length="1428" mass="164553">MSHLDPPSCSPSPPTTLKDPTPITDPRNAPTLSVPQNKYTTYDFSPFLHAPAVQDRILANRQQIPLVSQIPQTRIPSPLAENLHPSVIKDLHDYMLGRGKYASPSTRKFEGDSGDGQEVWAAWKRAWDIWNNHYMEGRVNEVWVSRVYKQWEAYIAQQAKKGKKPFEGPGARRPLRRKKTRIGKAYRTESKALEQLEASIDEIAQGREGFKKRAMEDLKARFRLNRHLGNGYVEFSEQLEEWQRRNWYQPKWKDYEDYKNKSPEYLPLTMDDVYDELHGDVQERVKELLHVDFWKKDPKLESRLGTIEYAIALARWEQLPEVRRCRLTVRPSWRVMRPVERLEEKYIESAMKRTSPAVIDEFRELMETNRKMGIGYIEYSWQLAHYNINMQAHKGEIDPAIQELEKPDPADYIDKAHPGKADEGTEPVTAIDREEEDDDQDEDDIDPNHLTRPLPVEDNGSSGGFFAMKDFAEYAVPDEDDESFEEYYDPIENSVWRPIQVGEREVRIAMDEDPDTFLKNSQFEIDGGVDCGRSPYPLLRPLYRYAQSQIELKNVAQLPAGSWDNDPFQNKGSLLKLKKTWDKVTGTIFNIPTRSIDQQTLNKAEDRDHRESFQDHSNYQNPDIFPFNIRRCEEVRTPHERDKSTRKTPALIDDDHIIQPSLKMQEKHYRAMRCDDPWWVDVQQKRYRDMPPRNYPPRFDESQSYLPKDDKLWKDEVKKDSDLNCRYFAANLDGRLLRINGIEVGKGEIAGPLPEFAIITTEGGGVTFWFGVGGRFYLQPAGARTKDWSRQWAQLRLSLNEKYFGVTAGYFWQNAIVSKILEDDEGEGEQDPKWIGWKNARPARITGAIDSRDNNLQPHQRFLDYAARSDEREDWGAPGPLPFESPEAELKWVAAQLHFQKVFANEPWLKAKMIEPTWDTAWGGLEDSYRHAADGPTDTARDEWWSENRRDYKNAQKLSGQAFKELQREQADADQAADEASSLKRKAEHDGYFPPNAKRFRENIEEREREKIQQIERRAEKQLDKGLQELVHQINEGAQEIAEEGLEWHPASGAVAEEQARQALQRVRELERLRVLLNERRKGAKEITIPPMKDPIAGLVPSTILTRPENRWALEAIVKNREHHRLEQEVQETAALNNQNASDRLKRKRIAERRKRGALGFTAMTDAEQKAQKVELEIKAKEEKEAKEVKSLNQAMEGLNSKKKQVKKDKENAKSMKEGIKDGDVVKAQAAAKKSEQELSGMHSKLASNLALTSWAAANNVTEDQILKYMQITDKPFDAAACSAWVNRAADVNRKREIKEAAATAAYGMGLTVVQWCQQVHGVADVNAYIRELYQEKTKKAEYALLEDAKKAKRQYLEALLRAAIGPNNTREGDFHSWDDAISSMPVANDWDGLINSGQGDDPTTFSLVPRKREVNAYDGTIKWAGFL</sequence>
<feature type="region of interest" description="Disordered" evidence="2">
    <location>
        <begin position="969"/>
        <end position="996"/>
    </location>
</feature>
<dbReference type="Proteomes" id="UP000672032">
    <property type="component" value="Chromosome 4"/>
</dbReference>
<feature type="compositionally biased region" description="Basic and acidic residues" evidence="2">
    <location>
        <begin position="981"/>
        <end position="991"/>
    </location>
</feature>
<organism evidence="3 4">
    <name type="scientific">Monilinia vaccinii-corymbosi</name>
    <dbReference type="NCBI Taxonomy" id="61207"/>
    <lineage>
        <taxon>Eukaryota</taxon>
        <taxon>Fungi</taxon>
        <taxon>Dikarya</taxon>
        <taxon>Ascomycota</taxon>
        <taxon>Pezizomycotina</taxon>
        <taxon>Leotiomycetes</taxon>
        <taxon>Helotiales</taxon>
        <taxon>Sclerotiniaceae</taxon>
        <taxon>Monilinia</taxon>
    </lineage>
</organism>
<name>A0A8A3PGD0_9HELO</name>
<dbReference type="EMBL" id="CP063408">
    <property type="protein sequence ID" value="QSZ34322.1"/>
    <property type="molecule type" value="Genomic_DNA"/>
</dbReference>